<comment type="catalytic activity">
    <reaction evidence="5">
        <text>N,N-dimethyl-1,4-phenylenediamine + anthranilate + 2 NAD(+) = 2-(4-dimethylaminophenyl)diazenylbenzoate + 2 NADH + 2 H(+)</text>
        <dbReference type="Rhea" id="RHEA:55872"/>
        <dbReference type="ChEBI" id="CHEBI:15378"/>
        <dbReference type="ChEBI" id="CHEBI:15783"/>
        <dbReference type="ChEBI" id="CHEBI:16567"/>
        <dbReference type="ChEBI" id="CHEBI:57540"/>
        <dbReference type="ChEBI" id="CHEBI:57945"/>
        <dbReference type="ChEBI" id="CHEBI:71579"/>
        <dbReference type="EC" id="1.7.1.17"/>
    </reaction>
    <physiologicalReaction direction="right-to-left" evidence="5">
        <dbReference type="Rhea" id="RHEA:55874"/>
    </physiologicalReaction>
</comment>
<accession>A0ABQ3D5E7</accession>
<evidence type="ECO:0000256" key="5">
    <source>
        <dbReference type="ARBA" id="ARBA00048542"/>
    </source>
</evidence>
<keyword evidence="4 6" id="KW-0520">NAD</keyword>
<comment type="subunit">
    <text evidence="6">Homodimer.</text>
</comment>
<dbReference type="InterPro" id="IPR023048">
    <property type="entry name" value="NADH:quinone_OxRdtase_FMN_depd"/>
</dbReference>
<dbReference type="PANTHER" id="PTHR43741:SF2">
    <property type="entry name" value="FMN-DEPENDENT NADH:QUINONE OXIDOREDUCTASE"/>
    <property type="match status" value="1"/>
</dbReference>
<evidence type="ECO:0000256" key="3">
    <source>
        <dbReference type="ARBA" id="ARBA00023002"/>
    </source>
</evidence>
<feature type="domain" description="Flavodoxin-like fold" evidence="7">
    <location>
        <begin position="3"/>
        <end position="192"/>
    </location>
</feature>
<feature type="binding site" evidence="6">
    <location>
        <position position="11"/>
    </location>
    <ligand>
        <name>FMN</name>
        <dbReference type="ChEBI" id="CHEBI:58210"/>
    </ligand>
</feature>
<dbReference type="RefSeq" id="WP_189641002.1">
    <property type="nucleotide sequence ID" value="NZ_BMZF01000007.1"/>
</dbReference>
<dbReference type="EMBL" id="BMZF01000007">
    <property type="protein sequence ID" value="GHA57711.1"/>
    <property type="molecule type" value="Genomic_DNA"/>
</dbReference>
<organism evidence="8 9">
    <name type="scientific">Paramylibacter ulvae</name>
    <dbReference type="NCBI Taxonomy" id="1651968"/>
    <lineage>
        <taxon>Bacteria</taxon>
        <taxon>Pseudomonadati</taxon>
        <taxon>Pseudomonadota</taxon>
        <taxon>Alphaproteobacteria</taxon>
        <taxon>Rhodobacterales</taxon>
        <taxon>Paracoccaceae</taxon>
        <taxon>Paramylibacter</taxon>
    </lineage>
</organism>
<reference evidence="9" key="1">
    <citation type="journal article" date="2019" name="Int. J. Syst. Evol. Microbiol.">
        <title>The Global Catalogue of Microorganisms (GCM) 10K type strain sequencing project: providing services to taxonomists for standard genome sequencing and annotation.</title>
        <authorList>
            <consortium name="The Broad Institute Genomics Platform"/>
            <consortium name="The Broad Institute Genome Sequencing Center for Infectious Disease"/>
            <person name="Wu L."/>
            <person name="Ma J."/>
        </authorList>
    </citation>
    <scope>NUCLEOTIDE SEQUENCE [LARGE SCALE GENOMIC DNA]</scope>
    <source>
        <strain evidence="9">KCTC 32465</strain>
    </source>
</reference>
<comment type="caution">
    <text evidence="8">The sequence shown here is derived from an EMBL/GenBank/DDBJ whole genome shotgun (WGS) entry which is preliminary data.</text>
</comment>
<evidence type="ECO:0000313" key="8">
    <source>
        <dbReference type="EMBL" id="GHA57711.1"/>
    </source>
</evidence>
<comment type="function">
    <text evidence="6">Also exhibits azoreductase activity. Catalyzes the reductive cleavage of the azo bond in aromatic azo compounds to the corresponding amines.</text>
</comment>
<dbReference type="SUPFAM" id="SSF52218">
    <property type="entry name" value="Flavoproteins"/>
    <property type="match status" value="1"/>
</dbReference>
<dbReference type="Gene3D" id="3.40.50.360">
    <property type="match status" value="1"/>
</dbReference>
<evidence type="ECO:0000256" key="4">
    <source>
        <dbReference type="ARBA" id="ARBA00023027"/>
    </source>
</evidence>
<evidence type="ECO:0000256" key="2">
    <source>
        <dbReference type="ARBA" id="ARBA00022643"/>
    </source>
</evidence>
<dbReference type="HAMAP" id="MF_01216">
    <property type="entry name" value="Azoreductase_type1"/>
    <property type="match status" value="1"/>
</dbReference>
<dbReference type="Proteomes" id="UP000634455">
    <property type="component" value="Unassembled WGS sequence"/>
</dbReference>
<keyword evidence="2 6" id="KW-0288">FMN</keyword>
<sequence>MTKTILNISASSRTETSVSRQMADRLIGKISANGDTIVQRDTTNGLSIISEDWVNANFTPADDRTDDQKQILALSDKLVGELQDADTIVISTPIYNFGVPAALKTWVDLVARAGKTFQYTANGPEGLLAGKRAIVLVASGGVPIGAPVDHATPYLKTFLGFIGITDVQIIGATGLNMDAEGAIAAANAKIDAAA</sequence>
<keyword evidence="1 6" id="KW-0285">Flavoprotein</keyword>
<protein>
    <recommendedName>
        <fullName evidence="6">FMN dependent NADH:quinone oxidoreductase</fullName>
        <ecNumber evidence="6">1.6.5.-</ecNumber>
    </recommendedName>
    <alternativeName>
        <fullName evidence="6">Azo-dye reductase</fullName>
    </alternativeName>
    <alternativeName>
        <fullName evidence="6">FMN-dependent NADH-azo compound oxidoreductase</fullName>
    </alternativeName>
    <alternativeName>
        <fullName evidence="6">FMN-dependent NADH-azoreductase</fullName>
        <ecNumber evidence="6">1.7.1.17</ecNumber>
    </alternativeName>
</protein>
<dbReference type="Pfam" id="PF02525">
    <property type="entry name" value="Flavodoxin_2"/>
    <property type="match status" value="1"/>
</dbReference>
<dbReference type="InterPro" id="IPR050104">
    <property type="entry name" value="FMN-dep_NADH:Q_OxRdtase_AzoR1"/>
</dbReference>
<dbReference type="PANTHER" id="PTHR43741">
    <property type="entry name" value="FMN-DEPENDENT NADH-AZOREDUCTASE 1"/>
    <property type="match status" value="1"/>
</dbReference>
<comment type="caution">
    <text evidence="6">Lacks conserved residue(s) required for the propagation of feature annotation.</text>
</comment>
<name>A0ABQ3D5E7_9RHOB</name>
<dbReference type="EC" id="1.6.5.-" evidence="6"/>
<evidence type="ECO:0000256" key="1">
    <source>
        <dbReference type="ARBA" id="ARBA00022630"/>
    </source>
</evidence>
<keyword evidence="3 6" id="KW-0560">Oxidoreductase</keyword>
<dbReference type="InterPro" id="IPR003680">
    <property type="entry name" value="Flavodoxin_fold"/>
</dbReference>
<evidence type="ECO:0000313" key="9">
    <source>
        <dbReference type="Proteomes" id="UP000634455"/>
    </source>
</evidence>
<gene>
    <name evidence="6 8" type="primary">azoR</name>
    <name evidence="8" type="ORF">GCM10008927_24370</name>
</gene>
<comment type="cofactor">
    <cofactor evidence="6">
        <name>FMN</name>
        <dbReference type="ChEBI" id="CHEBI:58210"/>
    </cofactor>
    <text evidence="6">Binds 1 FMN per subunit.</text>
</comment>
<comment type="similarity">
    <text evidence="6">Belongs to the azoreductase type 1 family.</text>
</comment>
<evidence type="ECO:0000256" key="6">
    <source>
        <dbReference type="HAMAP-Rule" id="MF_01216"/>
    </source>
</evidence>
<proteinExistence type="inferred from homology"/>
<feature type="binding site" evidence="6">
    <location>
        <begin position="17"/>
        <end position="19"/>
    </location>
    <ligand>
        <name>FMN</name>
        <dbReference type="ChEBI" id="CHEBI:58210"/>
    </ligand>
</feature>
<dbReference type="InterPro" id="IPR029039">
    <property type="entry name" value="Flavoprotein-like_sf"/>
</dbReference>
<dbReference type="EC" id="1.7.1.17" evidence="6"/>
<keyword evidence="9" id="KW-1185">Reference proteome</keyword>
<evidence type="ECO:0000259" key="7">
    <source>
        <dbReference type="Pfam" id="PF02525"/>
    </source>
</evidence>
<comment type="catalytic activity">
    <reaction evidence="6">
        <text>2 a quinone + NADH + H(+) = 2 a 1,4-benzosemiquinone + NAD(+)</text>
        <dbReference type="Rhea" id="RHEA:65952"/>
        <dbReference type="ChEBI" id="CHEBI:15378"/>
        <dbReference type="ChEBI" id="CHEBI:57540"/>
        <dbReference type="ChEBI" id="CHEBI:57945"/>
        <dbReference type="ChEBI" id="CHEBI:132124"/>
        <dbReference type="ChEBI" id="CHEBI:134225"/>
    </reaction>
</comment>
<comment type="function">
    <text evidence="6">Quinone reductase that provides resistance to thiol-specific stress caused by electrophilic quinones.</text>
</comment>